<dbReference type="InterPro" id="IPR007686">
    <property type="entry name" value="YutG/PgpA"/>
</dbReference>
<keyword evidence="1" id="KW-0443">Lipid metabolism</keyword>
<dbReference type="GO" id="GO:0009395">
    <property type="term" value="P:phospholipid catabolic process"/>
    <property type="evidence" value="ECO:0007669"/>
    <property type="project" value="UniProtKB-KW"/>
</dbReference>
<dbReference type="UniPathway" id="UPA00084">
    <property type="reaction ID" value="UER00504"/>
</dbReference>
<dbReference type="GO" id="GO:0005886">
    <property type="term" value="C:plasma membrane"/>
    <property type="evidence" value="ECO:0007669"/>
    <property type="project" value="UniProtKB-SubCell"/>
</dbReference>
<keyword evidence="1 4" id="KW-0378">Hydrolase</keyword>
<proteinExistence type="predicted"/>
<keyword evidence="1 2" id="KW-0812">Transmembrane</keyword>
<organism evidence="4 5">
    <name type="scientific">Actinobacillus delphinicola</name>
    <dbReference type="NCBI Taxonomy" id="51161"/>
    <lineage>
        <taxon>Bacteria</taxon>
        <taxon>Pseudomonadati</taxon>
        <taxon>Pseudomonadota</taxon>
        <taxon>Gammaproteobacteria</taxon>
        <taxon>Pasteurellales</taxon>
        <taxon>Pasteurellaceae</taxon>
        <taxon>Actinobacillus</taxon>
    </lineage>
</organism>
<reference evidence="4 5" key="1">
    <citation type="submission" date="2018-12" db="EMBL/GenBank/DDBJ databases">
        <authorList>
            <consortium name="Pathogen Informatics"/>
        </authorList>
    </citation>
    <scope>NUCLEOTIDE SEQUENCE [LARGE SCALE GENOMIC DNA]</scope>
    <source>
        <strain evidence="4 5">NCTC12871</strain>
    </source>
</reference>
<dbReference type="PANTHER" id="PTHR36305">
    <property type="entry name" value="PHOSPHATIDYLGLYCEROPHOSPHATASE A"/>
    <property type="match status" value="1"/>
</dbReference>
<keyword evidence="1 2" id="KW-0472">Membrane</keyword>
<dbReference type="EC" id="3.1.3.27" evidence="1"/>
<dbReference type="Pfam" id="PF04608">
    <property type="entry name" value="PgpA"/>
    <property type="match status" value="1"/>
</dbReference>
<dbReference type="GO" id="GO:0008962">
    <property type="term" value="F:phosphatidylglycerophosphatase activity"/>
    <property type="evidence" value="ECO:0007669"/>
    <property type="project" value="UniProtKB-EC"/>
</dbReference>
<feature type="transmembrane region" description="Helical" evidence="2">
    <location>
        <begin position="51"/>
        <end position="71"/>
    </location>
</feature>
<protein>
    <recommendedName>
        <fullName evidence="1">Phosphatidylglycerophosphatase A</fullName>
        <ecNumber evidence="1">3.1.3.27</ecNumber>
    </recommendedName>
    <alternativeName>
        <fullName evidence="1">Phosphatidylglycerolphosphate phosphatase A</fullName>
    </alternativeName>
</protein>
<evidence type="ECO:0000259" key="3">
    <source>
        <dbReference type="Pfam" id="PF04608"/>
    </source>
</evidence>
<dbReference type="GO" id="GO:0006655">
    <property type="term" value="P:phosphatidylglycerol biosynthetic process"/>
    <property type="evidence" value="ECO:0007669"/>
    <property type="project" value="UniProtKB-UniPathway"/>
</dbReference>
<evidence type="ECO:0000313" key="4">
    <source>
        <dbReference type="EMBL" id="VEJ10166.1"/>
    </source>
</evidence>
<evidence type="ECO:0000313" key="5">
    <source>
        <dbReference type="Proteomes" id="UP000279799"/>
    </source>
</evidence>
<dbReference type="PANTHER" id="PTHR36305:SF1">
    <property type="entry name" value="PHOSPHATIDYLGLYCEROPHOSPHATASE A"/>
    <property type="match status" value="1"/>
</dbReference>
<keyword evidence="2" id="KW-1133">Transmembrane helix</keyword>
<keyword evidence="1" id="KW-0997">Cell inner membrane</keyword>
<feature type="domain" description="YutG/PgpA" evidence="3">
    <location>
        <begin position="20"/>
        <end position="159"/>
    </location>
</feature>
<evidence type="ECO:0000256" key="2">
    <source>
        <dbReference type="SAM" id="Phobius"/>
    </source>
</evidence>
<comment type="cofactor">
    <cofactor evidence="1">
        <name>Mg(2+)</name>
        <dbReference type="ChEBI" id="CHEBI:18420"/>
    </cofactor>
</comment>
<keyword evidence="1" id="KW-1208">Phospholipid metabolism</keyword>
<dbReference type="GO" id="GO:0046872">
    <property type="term" value="F:metal ion binding"/>
    <property type="evidence" value="ECO:0007669"/>
    <property type="project" value="UniProtKB-KW"/>
</dbReference>
<gene>
    <name evidence="4" type="primary">pgpA</name>
    <name evidence="4" type="ORF">NCTC12871_01676</name>
</gene>
<feature type="transmembrane region" description="Helical" evidence="2">
    <location>
        <begin position="92"/>
        <end position="119"/>
    </location>
</feature>
<dbReference type="KEGG" id="adp:NCTC12871_01676"/>
<comment type="catalytic activity">
    <reaction evidence="1">
        <text>a 1,2-diacyl-sn-glycero-3-phospho-(1'-sn-glycero-3'-phosphate) + H2O = a 1,2-diacyl-sn-glycero-3-phospho-(1'-sn-glycerol) + phosphate</text>
        <dbReference type="Rhea" id="RHEA:33751"/>
        <dbReference type="ChEBI" id="CHEBI:15377"/>
        <dbReference type="ChEBI" id="CHEBI:43474"/>
        <dbReference type="ChEBI" id="CHEBI:60110"/>
        <dbReference type="ChEBI" id="CHEBI:64716"/>
        <dbReference type="EC" id="3.1.3.27"/>
    </reaction>
</comment>
<keyword evidence="1" id="KW-0479">Metal-binding</keyword>
<comment type="function">
    <text evidence="1">Lipid phosphatase which dephosphorylates phosphatidylglycerophosphate (PGP) to phosphatidylglycerol (PG).</text>
</comment>
<evidence type="ECO:0000256" key="1">
    <source>
        <dbReference type="PIRNR" id="PIRNR006162"/>
    </source>
</evidence>
<dbReference type="RefSeq" id="WP_408608229.1">
    <property type="nucleotide sequence ID" value="NZ_LR134510.1"/>
</dbReference>
<sequence>MNMTDDPRKKINLRNPTHLFAVGFGSGLMPTAPGTWGSALATIIGAFLLHYMGWSLFLLLTIISFWIGCRLCDQTSQDMGVHDHGSIVWDEFVGIFITLLALPKLSFGYLLLAFLLFRLFDIWKPAPIKHFDEGYTNGFGIMIDDVLAGLYAFVVILLFRWIF</sequence>
<feature type="transmembrane region" description="Helical" evidence="2">
    <location>
        <begin position="139"/>
        <end position="162"/>
    </location>
</feature>
<dbReference type="AlphaFoldDB" id="A0A448TW44"/>
<dbReference type="CDD" id="cd06971">
    <property type="entry name" value="PgpA"/>
    <property type="match status" value="1"/>
</dbReference>
<accession>A0A448TW44</accession>
<keyword evidence="5" id="KW-1185">Reference proteome</keyword>
<keyword evidence="1" id="KW-0595">Phospholipid degradation</keyword>
<dbReference type="EMBL" id="LR134510">
    <property type="protein sequence ID" value="VEJ10166.1"/>
    <property type="molecule type" value="Genomic_DNA"/>
</dbReference>
<comment type="subcellular location">
    <subcellularLocation>
        <location evidence="1">Cell inner membrane</location>
        <topology evidence="1">Multi-pass membrane protein</topology>
    </subcellularLocation>
</comment>
<name>A0A448TW44_9PAST</name>
<dbReference type="PIRSF" id="PIRSF006162">
    <property type="entry name" value="PgpA"/>
    <property type="match status" value="1"/>
</dbReference>
<dbReference type="SUPFAM" id="SSF101307">
    <property type="entry name" value="YutG-like"/>
    <property type="match status" value="1"/>
</dbReference>
<keyword evidence="1" id="KW-0460">Magnesium</keyword>
<comment type="pathway">
    <text evidence="1">Phospholipid metabolism; phosphatidylglycerol biosynthesis; phosphatidylglycerol from CDP-diacylglycerol: step 2/2.</text>
</comment>
<dbReference type="InterPro" id="IPR026037">
    <property type="entry name" value="PgpA"/>
</dbReference>
<dbReference type="Proteomes" id="UP000279799">
    <property type="component" value="Chromosome"/>
</dbReference>
<keyword evidence="1" id="KW-0442">Lipid degradation</keyword>
<dbReference type="InterPro" id="IPR036681">
    <property type="entry name" value="PgpA-like_sf"/>
</dbReference>
<keyword evidence="1" id="KW-1003">Cell membrane</keyword>